<accession>A0A543CJI9</accession>
<comment type="caution">
    <text evidence="2">The sequence shown here is derived from an EMBL/GenBank/DDBJ whole genome shotgun (WGS) entry which is preliminary data.</text>
</comment>
<keyword evidence="1" id="KW-0472">Membrane</keyword>
<dbReference type="AlphaFoldDB" id="A0A543CJI9"/>
<keyword evidence="1" id="KW-1133">Transmembrane helix</keyword>
<dbReference type="Proteomes" id="UP000316096">
    <property type="component" value="Unassembled WGS sequence"/>
</dbReference>
<evidence type="ECO:0000313" key="3">
    <source>
        <dbReference type="Proteomes" id="UP000316096"/>
    </source>
</evidence>
<evidence type="ECO:0000313" key="2">
    <source>
        <dbReference type="EMBL" id="TQL97272.1"/>
    </source>
</evidence>
<sequence length="60" mass="6686">MAQSRAWERRLAERQASLGQPREGRVFEHGPASFLFITLIALVVVVHVGALIVMMTMGLH</sequence>
<proteinExistence type="predicted"/>
<keyword evidence="1" id="KW-0812">Transmembrane</keyword>
<dbReference type="EMBL" id="VFOZ01000001">
    <property type="protein sequence ID" value="TQL97272.1"/>
    <property type="molecule type" value="Genomic_DNA"/>
</dbReference>
<feature type="transmembrane region" description="Helical" evidence="1">
    <location>
        <begin position="32"/>
        <end position="57"/>
    </location>
</feature>
<dbReference type="RefSeq" id="WP_141956026.1">
    <property type="nucleotide sequence ID" value="NZ_VFOZ01000001.1"/>
</dbReference>
<gene>
    <name evidence="2" type="ORF">FB559_2851</name>
</gene>
<evidence type="ECO:0000256" key="1">
    <source>
        <dbReference type="SAM" id="Phobius"/>
    </source>
</evidence>
<reference evidence="2 3" key="1">
    <citation type="submission" date="2019-06" db="EMBL/GenBank/DDBJ databases">
        <title>Sequencing the genomes of 1000 actinobacteria strains.</title>
        <authorList>
            <person name="Klenk H.-P."/>
        </authorList>
    </citation>
    <scope>NUCLEOTIDE SEQUENCE [LARGE SCALE GENOMIC DNA]</scope>
    <source>
        <strain evidence="2 3">DSM 102200</strain>
    </source>
</reference>
<dbReference type="OrthoDB" id="3540364at2"/>
<keyword evidence="3" id="KW-1185">Reference proteome</keyword>
<name>A0A543CJI9_9ACTN</name>
<protein>
    <submittedName>
        <fullName evidence="2">Uncharacterized protein</fullName>
    </submittedName>
</protein>
<organism evidence="2 3">
    <name type="scientific">Actinoallomurus bryophytorum</name>
    <dbReference type="NCBI Taxonomy" id="1490222"/>
    <lineage>
        <taxon>Bacteria</taxon>
        <taxon>Bacillati</taxon>
        <taxon>Actinomycetota</taxon>
        <taxon>Actinomycetes</taxon>
        <taxon>Streptosporangiales</taxon>
        <taxon>Thermomonosporaceae</taxon>
        <taxon>Actinoallomurus</taxon>
    </lineage>
</organism>